<evidence type="ECO:0000313" key="5">
    <source>
        <dbReference type="EMBL" id="ETI69035.1"/>
    </source>
</evidence>
<dbReference type="AlphaFoldDB" id="A0AB94IPM3"/>
<dbReference type="SUPFAM" id="SSF52518">
    <property type="entry name" value="Thiamin diphosphate-binding fold (THDP-binding)"/>
    <property type="match status" value="1"/>
</dbReference>
<keyword evidence="6" id="KW-1185">Reference proteome</keyword>
<dbReference type="GO" id="GO:0016625">
    <property type="term" value="F:oxidoreductase activity, acting on the aldehyde or oxo group of donors, iron-sulfur protein as acceptor"/>
    <property type="evidence" value="ECO:0007669"/>
    <property type="project" value="UniProtKB-ARBA"/>
</dbReference>
<evidence type="ECO:0000256" key="3">
    <source>
        <dbReference type="SAM" id="MobiDB-lite"/>
    </source>
</evidence>
<comment type="cofactor">
    <cofactor evidence="1">
        <name>[4Fe-4S] cluster</name>
        <dbReference type="ChEBI" id="CHEBI:49883"/>
    </cofactor>
</comment>
<dbReference type="PANTHER" id="PTHR48084:SF4">
    <property type="entry name" value="2-OXOGLUTARATE OXIDOREDUCTASE SUBUNIT KORB"/>
    <property type="match status" value="1"/>
</dbReference>
<reference evidence="5 6" key="1">
    <citation type="journal article" date="2014" name="Environ. Microbiol.">
        <title>The nitrate-ammonifying and nosZ-carrying bacterium Bacillus vireti is a potent source and sink for nitric and nitrous oxide under high nitrate conditions.</title>
        <authorList>
            <person name="Mania D."/>
            <person name="Heylen K."/>
            <person name="van Spanning R.J."/>
            <person name="Frostegard A."/>
        </authorList>
    </citation>
    <scope>NUCLEOTIDE SEQUENCE [LARGE SCALE GENOMIC DNA]</scope>
    <source>
        <strain evidence="5 6">LMG 21834</strain>
    </source>
</reference>
<dbReference type="Gene3D" id="3.40.50.970">
    <property type="match status" value="1"/>
</dbReference>
<comment type="caution">
    <text evidence="5">The sequence shown here is derived from an EMBL/GenBank/DDBJ whole genome shotgun (WGS) entry which is preliminary data.</text>
</comment>
<keyword evidence="2" id="KW-0560">Oxidoreductase</keyword>
<dbReference type="Pfam" id="PF02775">
    <property type="entry name" value="TPP_enzyme_C"/>
    <property type="match status" value="1"/>
</dbReference>
<evidence type="ECO:0000259" key="4">
    <source>
        <dbReference type="Pfam" id="PF02775"/>
    </source>
</evidence>
<evidence type="ECO:0000313" key="6">
    <source>
        <dbReference type="Proteomes" id="UP000018877"/>
    </source>
</evidence>
<dbReference type="InterPro" id="IPR011766">
    <property type="entry name" value="TPP_enzyme_TPP-bd"/>
</dbReference>
<name>A0AB94IPM3_9BACI</name>
<feature type="domain" description="Thiamine pyrophosphate enzyme TPP-binding" evidence="4">
    <location>
        <begin position="51"/>
        <end position="198"/>
    </location>
</feature>
<evidence type="ECO:0000256" key="1">
    <source>
        <dbReference type="ARBA" id="ARBA00001966"/>
    </source>
</evidence>
<dbReference type="InterPro" id="IPR011896">
    <property type="entry name" value="OFOB"/>
</dbReference>
<gene>
    <name evidence="5" type="ORF">BAVI_09746</name>
</gene>
<feature type="compositionally biased region" description="Polar residues" evidence="3">
    <location>
        <begin position="129"/>
        <end position="148"/>
    </location>
</feature>
<dbReference type="GO" id="GO:0045333">
    <property type="term" value="P:cellular respiration"/>
    <property type="evidence" value="ECO:0007669"/>
    <property type="project" value="UniProtKB-ARBA"/>
</dbReference>
<dbReference type="EMBL" id="ALAN01000059">
    <property type="protein sequence ID" value="ETI69035.1"/>
    <property type="molecule type" value="Genomic_DNA"/>
</dbReference>
<dbReference type="InterPro" id="IPR029061">
    <property type="entry name" value="THDP-binding"/>
</dbReference>
<dbReference type="Proteomes" id="UP000018877">
    <property type="component" value="Unassembled WGS sequence"/>
</dbReference>
<dbReference type="GO" id="GO:0030976">
    <property type="term" value="F:thiamine pyrophosphate binding"/>
    <property type="evidence" value="ECO:0007669"/>
    <property type="project" value="InterPro"/>
</dbReference>
<dbReference type="InterPro" id="IPR051457">
    <property type="entry name" value="2-oxoacid:Fd_oxidoreductase"/>
</dbReference>
<dbReference type="PANTHER" id="PTHR48084">
    <property type="entry name" value="2-OXOGLUTARATE OXIDOREDUCTASE SUBUNIT KORB-RELATED"/>
    <property type="match status" value="1"/>
</dbReference>
<dbReference type="NCBIfam" id="TIGR02177">
    <property type="entry name" value="PorB_KorB"/>
    <property type="match status" value="1"/>
</dbReference>
<organism evidence="5 6">
    <name type="scientific">Neobacillus vireti LMG 21834</name>
    <dbReference type="NCBI Taxonomy" id="1131730"/>
    <lineage>
        <taxon>Bacteria</taxon>
        <taxon>Bacillati</taxon>
        <taxon>Bacillota</taxon>
        <taxon>Bacilli</taxon>
        <taxon>Bacillales</taxon>
        <taxon>Bacillaceae</taxon>
        <taxon>Neobacillus</taxon>
    </lineage>
</organism>
<dbReference type="CDD" id="cd03375">
    <property type="entry name" value="TPP_OGFOR"/>
    <property type="match status" value="1"/>
</dbReference>
<evidence type="ECO:0000256" key="2">
    <source>
        <dbReference type="ARBA" id="ARBA00023002"/>
    </source>
</evidence>
<dbReference type="RefSeq" id="WP_024028149.1">
    <property type="nucleotide sequence ID" value="NZ_ALAN01000059.1"/>
</dbReference>
<feature type="region of interest" description="Disordered" evidence="3">
    <location>
        <begin position="129"/>
        <end position="149"/>
    </location>
</feature>
<accession>A0AB94IPM3</accession>
<sequence>MSATLTAKDFSNGNTPTWCPGCGDFGVLRGIQGALAKLSISPENSVLVSGIGCSGKISHYFGGYSIHTTHGRTLPTALGIKSSRPELTVISAGGDGDGYGIGVGHLVHAARRNLPVTYIVMDNSVYGNTKGQTSPTSPLGYESSTSPEGNLDQPINPLLLAWSSGATFIGQGFSGDIKHLEDLIIKGIQHDGFSLINVFSPCVVFNKAQGYDFYKKRITYQDRPAETSPEFVSLLSENPFTAGVLWQNKKDTARYQQQKVVDSDIVSYLKARII</sequence>
<proteinExistence type="predicted"/>
<protein>
    <submittedName>
        <fullName evidence="5">2-oxoglutarate ferredoxin oxidoreductase subunit beta</fullName>
    </submittedName>
</protein>